<dbReference type="GeneID" id="71990785"/>
<dbReference type="KEGG" id="ffu:CLAFUR5_10907"/>
<dbReference type="AlphaFoldDB" id="A0A9Q8PF44"/>
<feature type="compositionally biased region" description="Basic and acidic residues" evidence="1">
    <location>
        <begin position="157"/>
        <end position="175"/>
    </location>
</feature>
<feature type="compositionally biased region" description="Basic and acidic residues" evidence="1">
    <location>
        <begin position="765"/>
        <end position="785"/>
    </location>
</feature>
<organism evidence="2 3">
    <name type="scientific">Passalora fulva</name>
    <name type="common">Tomato leaf mold</name>
    <name type="synonym">Cladosporium fulvum</name>
    <dbReference type="NCBI Taxonomy" id="5499"/>
    <lineage>
        <taxon>Eukaryota</taxon>
        <taxon>Fungi</taxon>
        <taxon>Dikarya</taxon>
        <taxon>Ascomycota</taxon>
        <taxon>Pezizomycotina</taxon>
        <taxon>Dothideomycetes</taxon>
        <taxon>Dothideomycetidae</taxon>
        <taxon>Mycosphaerellales</taxon>
        <taxon>Mycosphaerellaceae</taxon>
        <taxon>Fulvia</taxon>
    </lineage>
</organism>
<keyword evidence="3" id="KW-1185">Reference proteome</keyword>
<feature type="compositionally biased region" description="Basic and acidic residues" evidence="1">
    <location>
        <begin position="228"/>
        <end position="240"/>
    </location>
</feature>
<feature type="compositionally biased region" description="Polar residues" evidence="1">
    <location>
        <begin position="145"/>
        <end position="156"/>
    </location>
</feature>
<name>A0A9Q8PF44_PASFU</name>
<accession>A0A9Q8PF44</accession>
<gene>
    <name evidence="2" type="ORF">CLAFUR5_10907</name>
</gene>
<feature type="compositionally biased region" description="Basic and acidic residues" evidence="1">
    <location>
        <begin position="329"/>
        <end position="338"/>
    </location>
</feature>
<dbReference type="RefSeq" id="XP_047765623.1">
    <property type="nucleotide sequence ID" value="XM_047910055.1"/>
</dbReference>
<reference evidence="2" key="1">
    <citation type="submission" date="2021-12" db="EMBL/GenBank/DDBJ databases">
        <authorList>
            <person name="Zaccaron A."/>
            <person name="Stergiopoulos I."/>
        </authorList>
    </citation>
    <scope>NUCLEOTIDE SEQUENCE</scope>
    <source>
        <strain evidence="2">Race5_Kim</strain>
    </source>
</reference>
<reference evidence="2" key="2">
    <citation type="journal article" date="2022" name="Microb. Genom.">
        <title>A chromosome-scale genome assembly of the tomato pathogen Cladosporium fulvum reveals a compartmentalized genome architecture and the presence of a dispensable chromosome.</title>
        <authorList>
            <person name="Zaccaron A.Z."/>
            <person name="Chen L.H."/>
            <person name="Samaras A."/>
            <person name="Stergiopoulos I."/>
        </authorList>
    </citation>
    <scope>NUCLEOTIDE SEQUENCE</scope>
    <source>
        <strain evidence="2">Race5_Kim</strain>
    </source>
</reference>
<feature type="compositionally biased region" description="Acidic residues" evidence="1">
    <location>
        <begin position="488"/>
        <end position="497"/>
    </location>
</feature>
<proteinExistence type="predicted"/>
<feature type="region of interest" description="Disordered" evidence="1">
    <location>
        <begin position="762"/>
        <end position="808"/>
    </location>
</feature>
<feature type="compositionally biased region" description="Basic and acidic residues" evidence="1">
    <location>
        <begin position="266"/>
        <end position="286"/>
    </location>
</feature>
<sequence length="808" mass="87971">MTKGIMHAMRRLNEQEDTLTQALDRSLRHVKMKQAALAEAKAAHTQRGEVFKENLKKVKKRAAELNELLGCSKLMQQDDPEKHRRLLKPVNLQDMDDVEEDDEMVERSVVKKKVGGKVSRGQREASQARFLEQIKKGRISKLNAASNLRAQSQTSKMFDKADAARRGRTSRKNDTVPDEEDDSDSDTPPEERKGRKTIRQQSTGSEIEVARVDTPEDGNDVGPSTGDDPMHGTADDHHGESPVSRRGTSASGGGFFTFDKFQPRSQSDRRPATSSRARSDARRDAQTQDPAPQNDEAYDVPGDAPEPGAGYRSVKERGDGAGRFFGADEFSKALRDGFDDNDAESIASDSSDGLFVSERVPTPSSRGSTPDYMLRASPSPKPEATRYDETESGAHVNGAASSSSLKRIASRERFSPPPPQRQPQNTSTIPLPHAQLLEHFTMASRGDNDAPTPPDSGKRTSGEYSNSAGADLPVPSIEGADGDSIKSEDEDDDLMDTEVDRPKGTGLFTFEKYMPTARGGDQGEPTPRPAYAGPTWQERMYRVQQSQAAEQEDAQEEDTLNLPSAPRKPSFFSNTIKHPNNRSRLANSMTPEDNIRAKRGMPAPGYSDGTAGSPGAEEEFEDGEGVSERDGTEDPSSDFESTPKPRSKKAATGAKKGGRKAPRRAPGTRCGDCFRLHRKCTHTDPATGAGDDEDEDNADPRYLAMKARKRAAVQAGGSMPPPKRTHYNTYGPDPEPLKAMPKRNGGVASGLTFDIGATIAGKVLGDARKRKESSEEGTPEKEGTPGKKNGNEGNDDGEERGEDDEDEE</sequence>
<feature type="region of interest" description="Disordered" evidence="1">
    <location>
        <begin position="145"/>
        <end position="749"/>
    </location>
</feature>
<dbReference type="Proteomes" id="UP000756132">
    <property type="component" value="Chromosome 8"/>
</dbReference>
<evidence type="ECO:0000313" key="2">
    <source>
        <dbReference type="EMBL" id="UJO21257.1"/>
    </source>
</evidence>
<feature type="compositionally biased region" description="Acidic residues" evidence="1">
    <location>
        <begin position="616"/>
        <end position="625"/>
    </location>
</feature>
<evidence type="ECO:0000256" key="1">
    <source>
        <dbReference type="SAM" id="MobiDB-lite"/>
    </source>
</evidence>
<evidence type="ECO:0000313" key="3">
    <source>
        <dbReference type="Proteomes" id="UP000756132"/>
    </source>
</evidence>
<feature type="compositionally biased region" description="Acidic residues" evidence="1">
    <location>
        <begin position="550"/>
        <end position="559"/>
    </location>
</feature>
<feature type="compositionally biased region" description="Acidic residues" evidence="1">
    <location>
        <begin position="176"/>
        <end position="188"/>
    </location>
</feature>
<protein>
    <submittedName>
        <fullName evidence="2">Uncharacterized protein</fullName>
    </submittedName>
</protein>
<feature type="compositionally biased region" description="Acidic residues" evidence="1">
    <location>
        <begin position="793"/>
        <end position="808"/>
    </location>
</feature>
<dbReference type="EMBL" id="CP090170">
    <property type="protein sequence ID" value="UJO21257.1"/>
    <property type="molecule type" value="Genomic_DNA"/>
</dbReference>
<feature type="compositionally biased region" description="Polar residues" evidence="1">
    <location>
        <begin position="571"/>
        <end position="591"/>
    </location>
</feature>
<dbReference type="OMA" id="NDERYCK"/>